<keyword evidence="3" id="KW-1133">Transmembrane helix</keyword>
<feature type="transmembrane region" description="Helical" evidence="3">
    <location>
        <begin position="66"/>
        <end position="86"/>
    </location>
</feature>
<keyword evidence="6" id="KW-1185">Reference proteome</keyword>
<feature type="transmembrane region" description="Helical" evidence="3">
    <location>
        <begin position="14"/>
        <end position="32"/>
    </location>
</feature>
<protein>
    <recommendedName>
        <fullName evidence="1">diguanylate cyclase</fullName>
        <ecNumber evidence="1">2.7.7.65</ecNumber>
    </recommendedName>
</protein>
<dbReference type="Gene3D" id="3.30.70.270">
    <property type="match status" value="1"/>
</dbReference>
<reference evidence="6" key="1">
    <citation type="journal article" date="2019" name="Int. J. Syst. Evol. Microbiol.">
        <title>The Global Catalogue of Microorganisms (GCM) 10K type strain sequencing project: providing services to taxonomists for standard genome sequencing and annotation.</title>
        <authorList>
            <consortium name="The Broad Institute Genomics Platform"/>
            <consortium name="The Broad Institute Genome Sequencing Center for Infectious Disease"/>
            <person name="Wu L."/>
            <person name="Ma J."/>
        </authorList>
    </citation>
    <scope>NUCLEOTIDE SEQUENCE [LARGE SCALE GENOMIC DNA]</scope>
    <source>
        <strain evidence="6">JCM 17551</strain>
    </source>
</reference>
<name>A0ABP7M327_9GAMM</name>
<evidence type="ECO:0000313" key="6">
    <source>
        <dbReference type="Proteomes" id="UP001501565"/>
    </source>
</evidence>
<dbReference type="InterPro" id="IPR000160">
    <property type="entry name" value="GGDEF_dom"/>
</dbReference>
<evidence type="ECO:0000259" key="4">
    <source>
        <dbReference type="PROSITE" id="PS50887"/>
    </source>
</evidence>
<dbReference type="InterPro" id="IPR043128">
    <property type="entry name" value="Rev_trsase/Diguanyl_cyclase"/>
</dbReference>
<evidence type="ECO:0000256" key="3">
    <source>
        <dbReference type="SAM" id="Phobius"/>
    </source>
</evidence>
<dbReference type="InterPro" id="IPR050469">
    <property type="entry name" value="Diguanylate_Cyclase"/>
</dbReference>
<comment type="catalytic activity">
    <reaction evidence="2">
        <text>2 GTP = 3',3'-c-di-GMP + 2 diphosphate</text>
        <dbReference type="Rhea" id="RHEA:24898"/>
        <dbReference type="ChEBI" id="CHEBI:33019"/>
        <dbReference type="ChEBI" id="CHEBI:37565"/>
        <dbReference type="ChEBI" id="CHEBI:58805"/>
        <dbReference type="EC" id="2.7.7.65"/>
    </reaction>
</comment>
<dbReference type="InterPro" id="IPR029787">
    <property type="entry name" value="Nucleotide_cyclase"/>
</dbReference>
<organism evidence="5 6">
    <name type="scientific">Litoribacillus peritrichatus</name>
    <dbReference type="NCBI Taxonomy" id="718191"/>
    <lineage>
        <taxon>Bacteria</taxon>
        <taxon>Pseudomonadati</taxon>
        <taxon>Pseudomonadota</taxon>
        <taxon>Gammaproteobacteria</taxon>
        <taxon>Oceanospirillales</taxon>
        <taxon>Oceanospirillaceae</taxon>
        <taxon>Litoribacillus</taxon>
    </lineage>
</organism>
<feature type="domain" description="GGDEF" evidence="4">
    <location>
        <begin position="215"/>
        <end position="347"/>
    </location>
</feature>
<feature type="transmembrane region" description="Helical" evidence="3">
    <location>
        <begin position="39"/>
        <end position="60"/>
    </location>
</feature>
<keyword evidence="3" id="KW-0472">Membrane</keyword>
<dbReference type="RefSeq" id="WP_344795263.1">
    <property type="nucleotide sequence ID" value="NZ_BAABBN010000004.1"/>
</dbReference>
<dbReference type="Pfam" id="PF20966">
    <property type="entry name" value="MASE6"/>
    <property type="match status" value="1"/>
</dbReference>
<evidence type="ECO:0000256" key="1">
    <source>
        <dbReference type="ARBA" id="ARBA00012528"/>
    </source>
</evidence>
<feature type="transmembrane region" description="Helical" evidence="3">
    <location>
        <begin position="98"/>
        <end position="130"/>
    </location>
</feature>
<dbReference type="Pfam" id="PF00990">
    <property type="entry name" value="GGDEF"/>
    <property type="match status" value="1"/>
</dbReference>
<comment type="caution">
    <text evidence="5">The sequence shown here is derived from an EMBL/GenBank/DDBJ whole genome shotgun (WGS) entry which is preliminary data.</text>
</comment>
<dbReference type="Proteomes" id="UP001501565">
    <property type="component" value="Unassembled WGS sequence"/>
</dbReference>
<dbReference type="CDD" id="cd01949">
    <property type="entry name" value="GGDEF"/>
    <property type="match status" value="1"/>
</dbReference>
<dbReference type="EC" id="2.7.7.65" evidence="1"/>
<proteinExistence type="predicted"/>
<dbReference type="PANTHER" id="PTHR45138:SF9">
    <property type="entry name" value="DIGUANYLATE CYCLASE DGCM-RELATED"/>
    <property type="match status" value="1"/>
</dbReference>
<dbReference type="SMART" id="SM00267">
    <property type="entry name" value="GGDEF"/>
    <property type="match status" value="1"/>
</dbReference>
<evidence type="ECO:0000256" key="2">
    <source>
        <dbReference type="ARBA" id="ARBA00034247"/>
    </source>
</evidence>
<dbReference type="EMBL" id="BAABBN010000004">
    <property type="protein sequence ID" value="GAA3913898.1"/>
    <property type="molecule type" value="Genomic_DNA"/>
</dbReference>
<dbReference type="NCBIfam" id="TIGR00254">
    <property type="entry name" value="GGDEF"/>
    <property type="match status" value="1"/>
</dbReference>
<dbReference type="SUPFAM" id="SSF55073">
    <property type="entry name" value="Nucleotide cyclase"/>
    <property type="match status" value="1"/>
</dbReference>
<dbReference type="InterPro" id="IPR048435">
    <property type="entry name" value="MASE6"/>
</dbReference>
<gene>
    <name evidence="5" type="ORF">GCM10022277_05570</name>
</gene>
<keyword evidence="3" id="KW-0812">Transmembrane</keyword>
<evidence type="ECO:0000313" key="5">
    <source>
        <dbReference type="EMBL" id="GAA3913898.1"/>
    </source>
</evidence>
<sequence>MSGIGLENTRRNDALSSSLCLLGTFFLTVFGIKSYLSGLPSYGMGLIIFAFCTFLVWLQFQLTKNWLVFQAMICLGFSFLYLFLLASGGQENTGLLWCYAYPLIVFSLFGSRLGALLVGVVLILSCVILYVPDLSFVSHGYTDDIKYRFTGSILFVTAMGYMMENSRMQAQRKSDEANAVLKSMAHRDELTGLFNRRGIKECHGSDAHLDCSSQPEMTVAVCDLDHFKKINDQYGHDVGDEVLKLVANKLKTCLRESDLIGRWGGEEFLILLPKTTLKEGYVLIDRVRQVIAECEYKVGDELITLSISSGLSSTRYYDSWDSLIKAADKHLYRAKNQGRNCTCTTEH</sequence>
<feature type="transmembrane region" description="Helical" evidence="3">
    <location>
        <begin position="145"/>
        <end position="163"/>
    </location>
</feature>
<accession>A0ABP7M327</accession>
<dbReference type="PROSITE" id="PS50887">
    <property type="entry name" value="GGDEF"/>
    <property type="match status" value="1"/>
</dbReference>
<dbReference type="PANTHER" id="PTHR45138">
    <property type="entry name" value="REGULATORY COMPONENTS OF SENSORY TRANSDUCTION SYSTEM"/>
    <property type="match status" value="1"/>
</dbReference>